<evidence type="ECO:0000313" key="6">
    <source>
        <dbReference type="Proteomes" id="UP000824002"/>
    </source>
</evidence>
<dbReference type="Pfam" id="PF00588">
    <property type="entry name" value="SpoU_methylase"/>
    <property type="match status" value="1"/>
</dbReference>
<comment type="caution">
    <text evidence="5">The sequence shown here is derived from an EMBL/GenBank/DDBJ whole genome shotgun (WGS) entry which is preliminary data.</text>
</comment>
<dbReference type="InterPro" id="IPR029026">
    <property type="entry name" value="tRNA_m1G_MTases_N"/>
</dbReference>
<accession>A0A9D1JZD0</accession>
<sequence>MRQLRKDSDEDFRVRLEDENTAFIAGRNAVMEALKANASADTVFIEKGQTGGSMSKIIALAKQAGCPIKEVTSQKLEGMAGGTAHQGVVLSVSAVEYAEVADILAKAEEKGEKPFVIIADDIEDPHNLGAIIRTAETAGAHGVIIPKRRGVGLTAAVFKSSAGAAAHLPVARVANLASTVEELKEQGLWVYGCDMEGQNWCETDFSGGVALIIGSEGKGMSRLLKEKCDVMVSLPMQGQITSLNASVAGGIIMYEVARQRLGITAKNPRS</sequence>
<evidence type="ECO:0000259" key="4">
    <source>
        <dbReference type="SMART" id="SM00967"/>
    </source>
</evidence>
<dbReference type="AlphaFoldDB" id="A0A9D1JZD0"/>
<evidence type="ECO:0000256" key="1">
    <source>
        <dbReference type="ARBA" id="ARBA00007228"/>
    </source>
</evidence>
<dbReference type="CDD" id="cd18103">
    <property type="entry name" value="SpoU-like_RlmB"/>
    <property type="match status" value="1"/>
</dbReference>
<dbReference type="PANTHER" id="PTHR46429:SF1">
    <property type="entry name" value="23S RRNA (GUANOSINE-2'-O-)-METHYLTRANSFERASE RLMB"/>
    <property type="match status" value="1"/>
</dbReference>
<dbReference type="GO" id="GO:0006396">
    <property type="term" value="P:RNA processing"/>
    <property type="evidence" value="ECO:0007669"/>
    <property type="project" value="InterPro"/>
</dbReference>
<evidence type="ECO:0000256" key="2">
    <source>
        <dbReference type="ARBA" id="ARBA00022603"/>
    </source>
</evidence>
<protein>
    <submittedName>
        <fullName evidence="5">23S rRNA (Guanosine(2251)-2'-O)-methyltransferase RlmB</fullName>
    </submittedName>
</protein>
<dbReference type="GO" id="GO:0003723">
    <property type="term" value="F:RNA binding"/>
    <property type="evidence" value="ECO:0007669"/>
    <property type="project" value="InterPro"/>
</dbReference>
<dbReference type="InterPro" id="IPR029064">
    <property type="entry name" value="Ribosomal_eL30-like_sf"/>
</dbReference>
<dbReference type="Pfam" id="PF08032">
    <property type="entry name" value="SpoU_sub_bind"/>
    <property type="match status" value="1"/>
</dbReference>
<dbReference type="InterPro" id="IPR004441">
    <property type="entry name" value="rRNA_MeTrfase_TrmH"/>
</dbReference>
<dbReference type="EMBL" id="DVJP01000032">
    <property type="protein sequence ID" value="HIS76116.1"/>
    <property type="molecule type" value="Genomic_DNA"/>
</dbReference>
<reference evidence="5" key="1">
    <citation type="submission" date="2020-10" db="EMBL/GenBank/DDBJ databases">
        <authorList>
            <person name="Gilroy R."/>
        </authorList>
    </citation>
    <scope>NUCLEOTIDE SEQUENCE</scope>
    <source>
        <strain evidence="5">CHK199-13235</strain>
    </source>
</reference>
<gene>
    <name evidence="5" type="primary">rlmB</name>
    <name evidence="5" type="ORF">IAB51_04805</name>
</gene>
<dbReference type="InterPro" id="IPR029028">
    <property type="entry name" value="Alpha/beta_knot_MTases"/>
</dbReference>
<dbReference type="FunFam" id="3.40.1280.10:FF:000008">
    <property type="entry name" value="Group 3 RNA methyltransferase TrmH"/>
    <property type="match status" value="1"/>
</dbReference>
<keyword evidence="3" id="KW-0808">Transferase</keyword>
<dbReference type="InterPro" id="IPR001537">
    <property type="entry name" value="SpoU_MeTrfase"/>
</dbReference>
<dbReference type="PANTHER" id="PTHR46429">
    <property type="entry name" value="23S RRNA (GUANOSINE-2'-O-)-METHYLTRANSFERASE RLMB"/>
    <property type="match status" value="1"/>
</dbReference>
<dbReference type="Gene3D" id="3.30.1330.30">
    <property type="match status" value="1"/>
</dbReference>
<keyword evidence="2" id="KW-0489">Methyltransferase</keyword>
<dbReference type="Gene3D" id="3.40.1280.10">
    <property type="match status" value="1"/>
</dbReference>
<proteinExistence type="inferred from homology"/>
<dbReference type="SUPFAM" id="SSF55315">
    <property type="entry name" value="L30e-like"/>
    <property type="match status" value="1"/>
</dbReference>
<reference evidence="5" key="2">
    <citation type="journal article" date="2021" name="PeerJ">
        <title>Extensive microbial diversity within the chicken gut microbiome revealed by metagenomics and culture.</title>
        <authorList>
            <person name="Gilroy R."/>
            <person name="Ravi A."/>
            <person name="Getino M."/>
            <person name="Pursley I."/>
            <person name="Horton D.L."/>
            <person name="Alikhan N.F."/>
            <person name="Baker D."/>
            <person name="Gharbi K."/>
            <person name="Hall N."/>
            <person name="Watson M."/>
            <person name="Adriaenssens E.M."/>
            <person name="Foster-Nyarko E."/>
            <person name="Jarju S."/>
            <person name="Secka A."/>
            <person name="Antonio M."/>
            <person name="Oren A."/>
            <person name="Chaudhuri R.R."/>
            <person name="La Ragione R."/>
            <person name="Hildebrand F."/>
            <person name="Pallen M.J."/>
        </authorList>
    </citation>
    <scope>NUCLEOTIDE SEQUENCE</scope>
    <source>
        <strain evidence="5">CHK199-13235</strain>
    </source>
</reference>
<dbReference type="GO" id="GO:0005829">
    <property type="term" value="C:cytosol"/>
    <property type="evidence" value="ECO:0007669"/>
    <property type="project" value="TreeGrafter"/>
</dbReference>
<organism evidence="5 6">
    <name type="scientific">Candidatus Merdivicinus excrementipullorum</name>
    <dbReference type="NCBI Taxonomy" id="2840867"/>
    <lineage>
        <taxon>Bacteria</taxon>
        <taxon>Bacillati</taxon>
        <taxon>Bacillota</taxon>
        <taxon>Clostridia</taxon>
        <taxon>Eubacteriales</taxon>
        <taxon>Oscillospiraceae</taxon>
        <taxon>Oscillospiraceae incertae sedis</taxon>
        <taxon>Candidatus Merdivicinus</taxon>
    </lineage>
</organism>
<dbReference type="InterPro" id="IPR013123">
    <property type="entry name" value="SpoU_subst-bd"/>
</dbReference>
<name>A0A9D1JZD0_9FIRM</name>
<evidence type="ECO:0000256" key="3">
    <source>
        <dbReference type="ARBA" id="ARBA00022679"/>
    </source>
</evidence>
<dbReference type="Proteomes" id="UP000824002">
    <property type="component" value="Unassembled WGS sequence"/>
</dbReference>
<dbReference type="SMART" id="SM00967">
    <property type="entry name" value="SpoU_sub_bind"/>
    <property type="match status" value="1"/>
</dbReference>
<dbReference type="NCBIfam" id="TIGR00186">
    <property type="entry name" value="rRNA_methyl_3"/>
    <property type="match status" value="1"/>
</dbReference>
<dbReference type="GO" id="GO:0008173">
    <property type="term" value="F:RNA methyltransferase activity"/>
    <property type="evidence" value="ECO:0007669"/>
    <property type="project" value="InterPro"/>
</dbReference>
<evidence type="ECO:0000313" key="5">
    <source>
        <dbReference type="EMBL" id="HIS76116.1"/>
    </source>
</evidence>
<dbReference type="SUPFAM" id="SSF75217">
    <property type="entry name" value="alpha/beta knot"/>
    <property type="match status" value="1"/>
</dbReference>
<dbReference type="GO" id="GO:0032259">
    <property type="term" value="P:methylation"/>
    <property type="evidence" value="ECO:0007669"/>
    <property type="project" value="UniProtKB-KW"/>
</dbReference>
<comment type="similarity">
    <text evidence="1">Belongs to the class IV-like SAM-binding methyltransferase superfamily. RNA methyltransferase TrmH family.</text>
</comment>
<feature type="domain" description="RNA 2-O ribose methyltransferase substrate binding" evidence="4">
    <location>
        <begin position="23"/>
        <end position="98"/>
    </location>
</feature>